<dbReference type="EMBL" id="JACMYH010000007">
    <property type="protein sequence ID" value="MBC2680420.1"/>
    <property type="molecule type" value="Genomic_DNA"/>
</dbReference>
<sequence>MNALSAKRTPSTPSAKARASWISLFAMLMIFIGPLISQSMPMDHRMSGVALGSAVPAIDMPAMDHAAHDEHHGSGASGGDLHALMEKCGYCSLFFHCPALPQALAIAGANAQRPHSVFMAEPRAGHATQAVFLGARTRAPPALV</sequence>
<dbReference type="Pfam" id="PF11162">
    <property type="entry name" value="DUF2946"/>
    <property type="match status" value="1"/>
</dbReference>
<gene>
    <name evidence="2" type="ORF">H7993_18640</name>
</gene>
<evidence type="ECO:0000256" key="1">
    <source>
        <dbReference type="SAM" id="Phobius"/>
    </source>
</evidence>
<accession>A0A7X1G8F4</accession>
<evidence type="ECO:0000313" key="3">
    <source>
        <dbReference type="Proteomes" id="UP000546173"/>
    </source>
</evidence>
<comment type="caution">
    <text evidence="2">The sequence shown here is derived from an EMBL/GenBank/DDBJ whole genome shotgun (WGS) entry which is preliminary data.</text>
</comment>
<feature type="transmembrane region" description="Helical" evidence="1">
    <location>
        <begin position="20"/>
        <end position="37"/>
    </location>
</feature>
<dbReference type="Proteomes" id="UP000546173">
    <property type="component" value="Unassembled WGS sequence"/>
</dbReference>
<keyword evidence="3" id="KW-1185">Reference proteome</keyword>
<reference evidence="2 3" key="1">
    <citation type="submission" date="2020-08" db="EMBL/GenBank/DDBJ databases">
        <title>Pseudomonas sp. nov.</title>
        <authorList>
            <person name="Gieschler S."/>
            <person name="Fiedler G."/>
            <person name="Brinks E."/>
            <person name="Boehnlein C."/>
            <person name="Franz C.M.A.P."/>
            <person name="Kabisch J."/>
        </authorList>
    </citation>
    <scope>NUCLEOTIDE SEQUENCE [LARGE SCALE GENOMIC DNA]</scope>
    <source>
        <strain evidence="2 3">MBT-2</strain>
    </source>
</reference>
<dbReference type="RefSeq" id="WP_185795285.1">
    <property type="nucleotide sequence ID" value="NZ_JACMYH010000007.1"/>
</dbReference>
<keyword evidence="1" id="KW-1133">Transmembrane helix</keyword>
<organism evidence="2 3">
    <name type="scientific">Pseudomonas baltica</name>
    <dbReference type="NCBI Taxonomy" id="2762576"/>
    <lineage>
        <taxon>Bacteria</taxon>
        <taxon>Pseudomonadati</taxon>
        <taxon>Pseudomonadota</taxon>
        <taxon>Gammaproteobacteria</taxon>
        <taxon>Pseudomonadales</taxon>
        <taxon>Pseudomonadaceae</taxon>
        <taxon>Pseudomonas</taxon>
    </lineage>
</organism>
<keyword evidence="1" id="KW-0812">Transmembrane</keyword>
<evidence type="ECO:0000313" key="2">
    <source>
        <dbReference type="EMBL" id="MBC2680420.1"/>
    </source>
</evidence>
<dbReference type="InterPro" id="IPR021333">
    <property type="entry name" value="DUF2946"/>
</dbReference>
<protein>
    <submittedName>
        <fullName evidence="2">DUF2946 domain-containing protein</fullName>
    </submittedName>
</protein>
<name>A0A7X1G8F4_9PSED</name>
<dbReference type="AlphaFoldDB" id="A0A7X1G8F4"/>
<proteinExistence type="predicted"/>
<keyword evidence="1" id="KW-0472">Membrane</keyword>